<protein>
    <submittedName>
        <fullName evidence="2">Uncharacterized protein</fullName>
    </submittedName>
</protein>
<comment type="caution">
    <text evidence="2">The sequence shown here is derived from an EMBL/GenBank/DDBJ whole genome shotgun (WGS) entry which is preliminary data.</text>
</comment>
<evidence type="ECO:0000256" key="1">
    <source>
        <dbReference type="SAM" id="MobiDB-lite"/>
    </source>
</evidence>
<proteinExistence type="predicted"/>
<evidence type="ECO:0000313" key="2">
    <source>
        <dbReference type="EMBL" id="KAL1277425.1"/>
    </source>
</evidence>
<evidence type="ECO:0000313" key="3">
    <source>
        <dbReference type="Proteomes" id="UP001558613"/>
    </source>
</evidence>
<dbReference type="EMBL" id="JAYMGO010000003">
    <property type="protein sequence ID" value="KAL1277425.1"/>
    <property type="molecule type" value="Genomic_DNA"/>
</dbReference>
<feature type="region of interest" description="Disordered" evidence="1">
    <location>
        <begin position="26"/>
        <end position="72"/>
    </location>
</feature>
<name>A0ABR3NK92_9TELE</name>
<feature type="compositionally biased region" description="Acidic residues" evidence="1">
    <location>
        <begin position="31"/>
        <end position="41"/>
    </location>
</feature>
<organism evidence="2 3">
    <name type="scientific">Cirrhinus molitorella</name>
    <name type="common">mud carp</name>
    <dbReference type="NCBI Taxonomy" id="172907"/>
    <lineage>
        <taxon>Eukaryota</taxon>
        <taxon>Metazoa</taxon>
        <taxon>Chordata</taxon>
        <taxon>Craniata</taxon>
        <taxon>Vertebrata</taxon>
        <taxon>Euteleostomi</taxon>
        <taxon>Actinopterygii</taxon>
        <taxon>Neopterygii</taxon>
        <taxon>Teleostei</taxon>
        <taxon>Ostariophysi</taxon>
        <taxon>Cypriniformes</taxon>
        <taxon>Cyprinidae</taxon>
        <taxon>Labeoninae</taxon>
        <taxon>Labeonini</taxon>
        <taxon>Cirrhinus</taxon>
    </lineage>
</organism>
<reference evidence="2 3" key="1">
    <citation type="submission" date="2023-09" db="EMBL/GenBank/DDBJ databases">
        <authorList>
            <person name="Wang M."/>
        </authorList>
    </citation>
    <scope>NUCLEOTIDE SEQUENCE [LARGE SCALE GENOMIC DNA]</scope>
    <source>
        <strain evidence="2">GT-2023</strain>
        <tissue evidence="2">Liver</tissue>
    </source>
</reference>
<keyword evidence="3" id="KW-1185">Reference proteome</keyword>
<accession>A0ABR3NK92</accession>
<gene>
    <name evidence="2" type="ORF">QQF64_024098</name>
</gene>
<sequence length="102" mass="11868">MSNTLEEEARKIKYLENVIDFIMDGNSSDLEQLEEEDDEELIPQAMHDDGSSDSSDEEDYQEESVVQNSIEVEVPTTHVTIIKQSVKDNAKKEECRWRKQQF</sequence>
<dbReference type="Proteomes" id="UP001558613">
    <property type="component" value="Unassembled WGS sequence"/>
</dbReference>